<proteinExistence type="predicted"/>
<dbReference type="AlphaFoldDB" id="A0A0A8XXC7"/>
<sequence length="50" mass="5668">MKQVLKEQVLQKSKLSAQLYRAMHSSKKKNNVSSINLTSENTALETSMSR</sequence>
<evidence type="ECO:0000256" key="1">
    <source>
        <dbReference type="SAM" id="MobiDB-lite"/>
    </source>
</evidence>
<feature type="compositionally biased region" description="Polar residues" evidence="1">
    <location>
        <begin position="37"/>
        <end position="50"/>
    </location>
</feature>
<dbReference type="EMBL" id="GBRH01280477">
    <property type="protein sequence ID" value="JAD17418.1"/>
    <property type="molecule type" value="Transcribed_RNA"/>
</dbReference>
<evidence type="ECO:0000313" key="2">
    <source>
        <dbReference type="EMBL" id="JAD17418.1"/>
    </source>
</evidence>
<name>A0A0A8XXC7_ARUDO</name>
<organism evidence="2">
    <name type="scientific">Arundo donax</name>
    <name type="common">Giant reed</name>
    <name type="synonym">Donax arundinaceus</name>
    <dbReference type="NCBI Taxonomy" id="35708"/>
    <lineage>
        <taxon>Eukaryota</taxon>
        <taxon>Viridiplantae</taxon>
        <taxon>Streptophyta</taxon>
        <taxon>Embryophyta</taxon>
        <taxon>Tracheophyta</taxon>
        <taxon>Spermatophyta</taxon>
        <taxon>Magnoliopsida</taxon>
        <taxon>Liliopsida</taxon>
        <taxon>Poales</taxon>
        <taxon>Poaceae</taxon>
        <taxon>PACMAD clade</taxon>
        <taxon>Arundinoideae</taxon>
        <taxon>Arundineae</taxon>
        <taxon>Arundo</taxon>
    </lineage>
</organism>
<protein>
    <submittedName>
        <fullName evidence="2">Uncharacterized protein</fullName>
    </submittedName>
</protein>
<accession>A0A0A8XXC7</accession>
<reference evidence="2" key="1">
    <citation type="submission" date="2014-09" db="EMBL/GenBank/DDBJ databases">
        <authorList>
            <person name="Magalhaes I.L.F."/>
            <person name="Oliveira U."/>
            <person name="Santos F.R."/>
            <person name="Vidigal T.H.D.A."/>
            <person name="Brescovit A.D."/>
            <person name="Santos A.J."/>
        </authorList>
    </citation>
    <scope>NUCLEOTIDE SEQUENCE</scope>
    <source>
        <tissue evidence="2">Shoot tissue taken approximately 20 cm above the soil surface</tissue>
    </source>
</reference>
<reference evidence="2" key="2">
    <citation type="journal article" date="2015" name="Data Brief">
        <title>Shoot transcriptome of the giant reed, Arundo donax.</title>
        <authorList>
            <person name="Barrero R.A."/>
            <person name="Guerrero F.D."/>
            <person name="Moolhuijzen P."/>
            <person name="Goolsby J.A."/>
            <person name="Tidwell J."/>
            <person name="Bellgard S.E."/>
            <person name="Bellgard M.I."/>
        </authorList>
    </citation>
    <scope>NUCLEOTIDE SEQUENCE</scope>
    <source>
        <tissue evidence="2">Shoot tissue taken approximately 20 cm above the soil surface</tissue>
    </source>
</reference>
<feature type="region of interest" description="Disordered" evidence="1">
    <location>
        <begin position="24"/>
        <end position="50"/>
    </location>
</feature>